<keyword evidence="1" id="KW-0560">Oxidoreductase</keyword>
<dbReference type="InterPro" id="IPR002563">
    <property type="entry name" value="Flavin_Rdtase-like_dom"/>
</dbReference>
<dbReference type="InterPro" id="IPR012349">
    <property type="entry name" value="Split_barrel_FMN-bd"/>
</dbReference>
<dbReference type="GO" id="GO:0010181">
    <property type="term" value="F:FMN binding"/>
    <property type="evidence" value="ECO:0007669"/>
    <property type="project" value="InterPro"/>
</dbReference>
<protein>
    <submittedName>
        <fullName evidence="4">Flavin reductase</fullName>
    </submittedName>
    <submittedName>
        <fullName evidence="3">PyrW</fullName>
    </submittedName>
</protein>
<organism evidence="3">
    <name type="scientific">Streptomyces candidus</name>
    <dbReference type="NCBI Taxonomy" id="67283"/>
    <lineage>
        <taxon>Bacteria</taxon>
        <taxon>Bacillati</taxon>
        <taxon>Actinomycetota</taxon>
        <taxon>Actinomycetes</taxon>
        <taxon>Kitasatosporales</taxon>
        <taxon>Streptomycetaceae</taxon>
        <taxon>Streptomyces</taxon>
    </lineage>
</organism>
<dbReference type="SMART" id="SM00903">
    <property type="entry name" value="Flavin_Reduct"/>
    <property type="match status" value="1"/>
</dbReference>
<dbReference type="Gene3D" id="2.30.110.10">
    <property type="entry name" value="Electron Transport, Fmn-binding Protein, Chain A"/>
    <property type="match status" value="1"/>
</dbReference>
<sequence>MIAEELRCALRHHPQAVAIITAAGPDGPIGVTVSSFCSASMHPPLVVAWIGTKASAWPVLSAAPLFAVHLLGTEQRGLADLFARSGADRFGPGTTWKPDDDGVPHLLDPPVRMRCRAVERIAVGDHVALVGAPVEITSGQDVPPLVRHQGRWTSVA</sequence>
<evidence type="ECO:0000313" key="4">
    <source>
        <dbReference type="EMBL" id="QDX19162.1"/>
    </source>
</evidence>
<dbReference type="PANTHER" id="PTHR30466">
    <property type="entry name" value="FLAVIN REDUCTASE"/>
    <property type="match status" value="1"/>
</dbReference>
<reference evidence="3" key="2">
    <citation type="journal article" date="2019" name="J. ISSAAS">
        <title>The biosynthetic gene cluster of the C-nucleoside antibiotic pyrazomycin with a rare pyrazole moiety.</title>
        <authorList>
            <person name="Zhao G."/>
            <person name="Yao S."/>
            <person name="Rothchild K.W."/>
            <person name="Liu T."/>
            <person name="Liu Y."/>
            <person name="Lian J."/>
            <person name="He H.-Y."/>
            <person name="Ryan K.S."/>
            <person name="Du Y.-L."/>
        </authorList>
    </citation>
    <scope>NUCLEOTIDE SEQUENCE</scope>
</reference>
<dbReference type="PANTHER" id="PTHR30466:SF1">
    <property type="entry name" value="FMN REDUCTASE (NADH) RUTF"/>
    <property type="match status" value="1"/>
</dbReference>
<dbReference type="GO" id="GO:0042602">
    <property type="term" value="F:riboflavin reductase (NADPH) activity"/>
    <property type="evidence" value="ECO:0007669"/>
    <property type="project" value="TreeGrafter"/>
</dbReference>
<reference evidence="4" key="1">
    <citation type="journal article" date="2019" name="Appl. Environ. Microbiol.">
        <title>Comparative investigation into formycin A and pyrazofurin A biosynthesis reveals branch pathways for the construction of C-nucleoside scaffolds.</title>
        <authorList>
            <person name="Zhang M."/>
            <person name="Zhang P."/>
            <person name="Xu G."/>
            <person name="Zhou W."/>
            <person name="Gao Y."/>
            <person name="Gong R."/>
            <person name="Cai Y.S."/>
            <person name="Cong H."/>
            <person name="Deng Z."/>
            <person name="Price N.P.J."/>
            <person name="Mao X."/>
            <person name="Chen W."/>
        </authorList>
    </citation>
    <scope>NUCLEOTIDE SEQUENCE</scope>
    <source>
        <strain evidence="4">NRRL 3601</strain>
    </source>
</reference>
<dbReference type="Pfam" id="PF01613">
    <property type="entry name" value="Flavin_Reduct"/>
    <property type="match status" value="1"/>
</dbReference>
<evidence type="ECO:0000256" key="1">
    <source>
        <dbReference type="ARBA" id="ARBA00023002"/>
    </source>
</evidence>
<dbReference type="EMBL" id="MN170532">
    <property type="protein sequence ID" value="QDO67132.1"/>
    <property type="molecule type" value="Genomic_DNA"/>
</dbReference>
<dbReference type="SUPFAM" id="SSF50475">
    <property type="entry name" value="FMN-binding split barrel"/>
    <property type="match status" value="1"/>
</dbReference>
<accession>A0A516ELD6</accession>
<name>A0A516ELD6_9ACTN</name>
<dbReference type="EMBL" id="MH493900">
    <property type="protein sequence ID" value="QDX19162.1"/>
    <property type="molecule type" value="Genomic_DNA"/>
</dbReference>
<dbReference type="InterPro" id="IPR050268">
    <property type="entry name" value="NADH-dep_flavin_reductase"/>
</dbReference>
<dbReference type="AlphaFoldDB" id="A0A516ELD6"/>
<dbReference type="GO" id="GO:0006208">
    <property type="term" value="P:pyrimidine nucleobase catabolic process"/>
    <property type="evidence" value="ECO:0007669"/>
    <property type="project" value="TreeGrafter"/>
</dbReference>
<evidence type="ECO:0000313" key="3">
    <source>
        <dbReference type="EMBL" id="QDO67132.1"/>
    </source>
</evidence>
<evidence type="ECO:0000259" key="2">
    <source>
        <dbReference type="SMART" id="SM00903"/>
    </source>
</evidence>
<feature type="domain" description="Flavin reductase like" evidence="2">
    <location>
        <begin position="10"/>
        <end position="154"/>
    </location>
</feature>
<proteinExistence type="predicted"/>
<gene>
    <name evidence="3" type="primary">pyrW</name>
    <name evidence="4" type="synonym">prfI</name>
</gene>